<evidence type="ECO:0000256" key="9">
    <source>
        <dbReference type="SAM" id="Phobius"/>
    </source>
</evidence>
<accession>X1EWQ5</accession>
<dbReference type="AlphaFoldDB" id="X1EWQ5"/>
<reference evidence="11" key="1">
    <citation type="journal article" date="2014" name="Front. Microbiol.">
        <title>High frequency of phylogenetically diverse reductive dehalogenase-homologous genes in deep subseafloor sedimentary metagenomes.</title>
        <authorList>
            <person name="Kawai M."/>
            <person name="Futagami T."/>
            <person name="Toyoda A."/>
            <person name="Takaki Y."/>
            <person name="Nishi S."/>
            <person name="Hori S."/>
            <person name="Arai W."/>
            <person name="Tsubouchi T."/>
            <person name="Morono Y."/>
            <person name="Uchiyama I."/>
            <person name="Ito T."/>
            <person name="Fujiyama A."/>
            <person name="Inagaki F."/>
            <person name="Takami H."/>
        </authorList>
    </citation>
    <scope>NUCLEOTIDE SEQUENCE</scope>
    <source>
        <strain evidence="11">Expedition CK06-06</strain>
    </source>
</reference>
<gene>
    <name evidence="11" type="ORF">S03H2_10808</name>
</gene>
<organism evidence="11">
    <name type="scientific">marine sediment metagenome</name>
    <dbReference type="NCBI Taxonomy" id="412755"/>
    <lineage>
        <taxon>unclassified sequences</taxon>
        <taxon>metagenomes</taxon>
        <taxon>ecological metagenomes</taxon>
    </lineage>
</organism>
<evidence type="ECO:0000256" key="5">
    <source>
        <dbReference type="ARBA" id="ARBA00022927"/>
    </source>
</evidence>
<dbReference type="Gene3D" id="1.20.1640.10">
    <property type="entry name" value="Multidrug efflux transporter AcrB transmembrane domain"/>
    <property type="match status" value="1"/>
</dbReference>
<evidence type="ECO:0000256" key="2">
    <source>
        <dbReference type="ARBA" id="ARBA00022448"/>
    </source>
</evidence>
<evidence type="ECO:0000256" key="8">
    <source>
        <dbReference type="ARBA" id="ARBA00023136"/>
    </source>
</evidence>
<keyword evidence="4 9" id="KW-0812">Transmembrane</keyword>
<feature type="transmembrane region" description="Helical" evidence="9">
    <location>
        <begin position="70"/>
        <end position="88"/>
    </location>
</feature>
<dbReference type="Pfam" id="PF02355">
    <property type="entry name" value="SecD_SecF_C"/>
    <property type="match status" value="1"/>
</dbReference>
<dbReference type="GO" id="GO:0015031">
    <property type="term" value="P:protein transport"/>
    <property type="evidence" value="ECO:0007669"/>
    <property type="project" value="UniProtKB-KW"/>
</dbReference>
<evidence type="ECO:0000256" key="1">
    <source>
        <dbReference type="ARBA" id="ARBA00004651"/>
    </source>
</evidence>
<feature type="non-terminal residue" evidence="11">
    <location>
        <position position="1"/>
    </location>
</feature>
<keyword evidence="6 9" id="KW-1133">Transmembrane helix</keyword>
<comment type="subcellular location">
    <subcellularLocation>
        <location evidence="1">Cell membrane</location>
        <topology evidence="1">Multi-pass membrane protein</topology>
    </subcellularLocation>
</comment>
<dbReference type="InterPro" id="IPR048634">
    <property type="entry name" value="SecD_SecF_C"/>
</dbReference>
<evidence type="ECO:0000256" key="3">
    <source>
        <dbReference type="ARBA" id="ARBA00022475"/>
    </source>
</evidence>
<evidence type="ECO:0000259" key="10">
    <source>
        <dbReference type="Pfam" id="PF02355"/>
    </source>
</evidence>
<proteinExistence type="predicted"/>
<dbReference type="InterPro" id="IPR022813">
    <property type="entry name" value="SecD/SecF_arch_bac"/>
</dbReference>
<dbReference type="PANTHER" id="PTHR30081:SF8">
    <property type="entry name" value="PROTEIN TRANSLOCASE SUBUNIT SECF"/>
    <property type="match status" value="1"/>
</dbReference>
<evidence type="ECO:0000313" key="11">
    <source>
        <dbReference type="EMBL" id="GAH37836.1"/>
    </source>
</evidence>
<dbReference type="InterPro" id="IPR022645">
    <property type="entry name" value="SecD/SecF_bac"/>
</dbReference>
<dbReference type="SUPFAM" id="SSF82866">
    <property type="entry name" value="Multidrug efflux transporter AcrB transmembrane domain"/>
    <property type="match status" value="1"/>
</dbReference>
<dbReference type="PANTHER" id="PTHR30081">
    <property type="entry name" value="PROTEIN-EXPORT MEMBRANE PROTEIN SEC"/>
    <property type="match status" value="1"/>
</dbReference>
<keyword evidence="7" id="KW-0811">Translocation</keyword>
<keyword evidence="3" id="KW-1003">Cell membrane</keyword>
<feature type="transmembrane region" description="Helical" evidence="9">
    <location>
        <begin position="94"/>
        <end position="117"/>
    </location>
</feature>
<evidence type="ECO:0000256" key="4">
    <source>
        <dbReference type="ARBA" id="ARBA00022692"/>
    </source>
</evidence>
<feature type="domain" description="Protein export membrane protein SecD/SecF C-terminal" evidence="10">
    <location>
        <begin position="9"/>
        <end position="119"/>
    </location>
</feature>
<sequence>TFIGSYFWGWQIDALFLTALLTVIGFSVQDKIVVFDRIRENTNIYRRIPYETLVNHSIVQTLSRSINTQLMTVEFMLLALVLFGGVTLKQFAATMLVGLASGTYSSIFVAAPLLVIWENQEWKTWFHRSKSTAPA</sequence>
<feature type="transmembrane region" description="Helical" evidence="9">
    <location>
        <begin position="6"/>
        <end position="28"/>
    </location>
</feature>
<dbReference type="GO" id="GO:0005886">
    <property type="term" value="C:plasma membrane"/>
    <property type="evidence" value="ECO:0007669"/>
    <property type="project" value="UniProtKB-SubCell"/>
</dbReference>
<comment type="caution">
    <text evidence="11">The sequence shown here is derived from an EMBL/GenBank/DDBJ whole genome shotgun (WGS) entry which is preliminary data.</text>
</comment>
<protein>
    <recommendedName>
        <fullName evidence="10">Protein export membrane protein SecD/SecF C-terminal domain-containing protein</fullName>
    </recommendedName>
</protein>
<keyword evidence="8 9" id="KW-0472">Membrane</keyword>
<dbReference type="EMBL" id="BARU01005537">
    <property type="protein sequence ID" value="GAH37836.1"/>
    <property type="molecule type" value="Genomic_DNA"/>
</dbReference>
<keyword evidence="5" id="KW-0653">Protein transport</keyword>
<evidence type="ECO:0000256" key="7">
    <source>
        <dbReference type="ARBA" id="ARBA00023010"/>
    </source>
</evidence>
<evidence type="ECO:0000256" key="6">
    <source>
        <dbReference type="ARBA" id="ARBA00022989"/>
    </source>
</evidence>
<keyword evidence="2" id="KW-0813">Transport</keyword>
<dbReference type="PRINTS" id="PR01755">
    <property type="entry name" value="SECFTRNLCASE"/>
</dbReference>
<name>X1EWQ5_9ZZZZ</name>